<dbReference type="InterPro" id="IPR036318">
    <property type="entry name" value="FAD-bd_PCMH-like_sf"/>
</dbReference>
<accession>A0A9P4MP35</accession>
<keyword evidence="4" id="KW-0560">Oxidoreductase</keyword>
<dbReference type="EMBL" id="ML994220">
    <property type="protein sequence ID" value="KAF2197572.1"/>
    <property type="molecule type" value="Genomic_DNA"/>
</dbReference>
<evidence type="ECO:0000256" key="1">
    <source>
        <dbReference type="ARBA" id="ARBA00005466"/>
    </source>
</evidence>
<dbReference type="PROSITE" id="PS51387">
    <property type="entry name" value="FAD_PCMH"/>
    <property type="match status" value="1"/>
</dbReference>
<comment type="similarity">
    <text evidence="1">Belongs to the oxygen-dependent FAD-linked oxidoreductase family.</text>
</comment>
<dbReference type="GO" id="GO:0016491">
    <property type="term" value="F:oxidoreductase activity"/>
    <property type="evidence" value="ECO:0007669"/>
    <property type="project" value="UniProtKB-KW"/>
</dbReference>
<dbReference type="InterPro" id="IPR016166">
    <property type="entry name" value="FAD-bd_PCMH"/>
</dbReference>
<evidence type="ECO:0000256" key="3">
    <source>
        <dbReference type="ARBA" id="ARBA00022827"/>
    </source>
</evidence>
<dbReference type="Gene3D" id="3.30.465.10">
    <property type="match status" value="1"/>
</dbReference>
<gene>
    <name evidence="7" type="ORF">GQ43DRAFT_495569</name>
</gene>
<comment type="caution">
    <text evidence="7">The sequence shown here is derived from an EMBL/GenBank/DDBJ whole genome shotgun (WGS) entry which is preliminary data.</text>
</comment>
<feature type="signal peptide" evidence="5">
    <location>
        <begin position="1"/>
        <end position="23"/>
    </location>
</feature>
<dbReference type="PANTHER" id="PTHR42973:SF54">
    <property type="entry name" value="FAD-BINDING PCMH-TYPE DOMAIN-CONTAINING PROTEIN"/>
    <property type="match status" value="1"/>
</dbReference>
<name>A0A9P4MP35_9PLEO</name>
<organism evidence="7 8">
    <name type="scientific">Delitschia confertaspora ATCC 74209</name>
    <dbReference type="NCBI Taxonomy" id="1513339"/>
    <lineage>
        <taxon>Eukaryota</taxon>
        <taxon>Fungi</taxon>
        <taxon>Dikarya</taxon>
        <taxon>Ascomycota</taxon>
        <taxon>Pezizomycotina</taxon>
        <taxon>Dothideomycetes</taxon>
        <taxon>Pleosporomycetidae</taxon>
        <taxon>Pleosporales</taxon>
        <taxon>Delitschiaceae</taxon>
        <taxon>Delitschia</taxon>
    </lineage>
</organism>
<dbReference type="PANTHER" id="PTHR42973">
    <property type="entry name" value="BINDING OXIDOREDUCTASE, PUTATIVE (AFU_ORTHOLOGUE AFUA_1G17690)-RELATED"/>
    <property type="match status" value="1"/>
</dbReference>
<dbReference type="AlphaFoldDB" id="A0A9P4MP35"/>
<evidence type="ECO:0000256" key="5">
    <source>
        <dbReference type="SAM" id="SignalP"/>
    </source>
</evidence>
<reference evidence="7" key="1">
    <citation type="journal article" date="2020" name="Stud. Mycol.">
        <title>101 Dothideomycetes genomes: a test case for predicting lifestyles and emergence of pathogens.</title>
        <authorList>
            <person name="Haridas S."/>
            <person name="Albert R."/>
            <person name="Binder M."/>
            <person name="Bloem J."/>
            <person name="Labutti K."/>
            <person name="Salamov A."/>
            <person name="Andreopoulos B."/>
            <person name="Baker S."/>
            <person name="Barry K."/>
            <person name="Bills G."/>
            <person name="Bluhm B."/>
            <person name="Cannon C."/>
            <person name="Castanera R."/>
            <person name="Culley D."/>
            <person name="Daum C."/>
            <person name="Ezra D."/>
            <person name="Gonzalez J."/>
            <person name="Henrissat B."/>
            <person name="Kuo A."/>
            <person name="Liang C."/>
            <person name="Lipzen A."/>
            <person name="Lutzoni F."/>
            <person name="Magnuson J."/>
            <person name="Mondo S."/>
            <person name="Nolan M."/>
            <person name="Ohm R."/>
            <person name="Pangilinan J."/>
            <person name="Park H.-J."/>
            <person name="Ramirez L."/>
            <person name="Alfaro M."/>
            <person name="Sun H."/>
            <person name="Tritt A."/>
            <person name="Yoshinaga Y."/>
            <person name="Zwiers L.-H."/>
            <person name="Turgeon B."/>
            <person name="Goodwin S."/>
            <person name="Spatafora J."/>
            <person name="Crous P."/>
            <person name="Grigoriev I."/>
        </authorList>
    </citation>
    <scope>NUCLEOTIDE SEQUENCE</scope>
    <source>
        <strain evidence="7">ATCC 74209</strain>
    </source>
</reference>
<protein>
    <submittedName>
        <fullName evidence="7">Bifunctional solanapyrone synthase</fullName>
    </submittedName>
</protein>
<feature type="chain" id="PRO_5040205330" evidence="5">
    <location>
        <begin position="24"/>
        <end position="518"/>
    </location>
</feature>
<dbReference type="OrthoDB" id="2151789at2759"/>
<keyword evidence="5" id="KW-0732">Signal</keyword>
<evidence type="ECO:0000256" key="2">
    <source>
        <dbReference type="ARBA" id="ARBA00022630"/>
    </source>
</evidence>
<keyword evidence="3" id="KW-0274">FAD</keyword>
<proteinExistence type="inferred from homology"/>
<keyword evidence="2" id="KW-0285">Flavoprotein</keyword>
<evidence type="ECO:0000313" key="7">
    <source>
        <dbReference type="EMBL" id="KAF2197572.1"/>
    </source>
</evidence>
<dbReference type="Proteomes" id="UP000799536">
    <property type="component" value="Unassembled WGS sequence"/>
</dbReference>
<evidence type="ECO:0000313" key="8">
    <source>
        <dbReference type="Proteomes" id="UP000799536"/>
    </source>
</evidence>
<dbReference type="GO" id="GO:0071949">
    <property type="term" value="F:FAD binding"/>
    <property type="evidence" value="ECO:0007669"/>
    <property type="project" value="InterPro"/>
</dbReference>
<dbReference type="Pfam" id="PF01565">
    <property type="entry name" value="FAD_binding_4"/>
    <property type="match status" value="1"/>
</dbReference>
<evidence type="ECO:0000256" key="4">
    <source>
        <dbReference type="ARBA" id="ARBA00023002"/>
    </source>
</evidence>
<keyword evidence="8" id="KW-1185">Reference proteome</keyword>
<dbReference type="InterPro" id="IPR006094">
    <property type="entry name" value="Oxid_FAD_bind_N"/>
</dbReference>
<evidence type="ECO:0000259" key="6">
    <source>
        <dbReference type="PROSITE" id="PS51387"/>
    </source>
</evidence>
<feature type="domain" description="FAD-binding PCMH-type" evidence="6">
    <location>
        <begin position="92"/>
        <end position="262"/>
    </location>
</feature>
<sequence length="518" mass="56709">MNSKSFIFCIAWLASFFFISTQATPASNSNDTDQFLSSIGLSTNSLKGNTYKLRGPALACAILEAFQSSLTEFPFDDALYVAESEGHWSATAWATPTCIFNPSSVNHVSIAVRVLTFTGTKFAIRSGGHSPLSQWANINNGVLISMSKFTDLRYDASSKTVTTGFGNRWGAVYDYLEQFGRLAVGGRVSSVGSALTIGGGLSHMSNRYGLSVDNVISFEVVLASGAAVTASSTSNPDLFWALKGGSNNFGIVTRMTLKTYPVGKVWGGQVIYNNTLYQDDLMRACAEYQKNGQSDKDTAMLTYLVTSNKTVFATYVHMGGKERPEAFKPFFDIPVLVDSTKLYDNFTALINDNVVDTVVPRWTWGMTNFYLDEKLYEDVSRICTEEAKKVSQINGGTYAVMPQPISKSMVDASQNNENALNLRSRPQLWFSLNVGWTQASDDATALSIVRSTIDRVEALAKSRNLHDPYVFLNDAAPYQKVIQSYGPNNLQKMKAVGNKYDPTGVFQTLVPGGFKISA</sequence>
<dbReference type="SUPFAM" id="SSF56176">
    <property type="entry name" value="FAD-binding/transporter-associated domain-like"/>
    <property type="match status" value="1"/>
</dbReference>
<dbReference type="InterPro" id="IPR016169">
    <property type="entry name" value="FAD-bd_PCMH_sub2"/>
</dbReference>
<dbReference type="InterPro" id="IPR050416">
    <property type="entry name" value="FAD-linked_Oxidoreductase"/>
</dbReference>